<dbReference type="KEGG" id="ppd:Ppro_3525"/>
<dbReference type="InterPro" id="IPR037232">
    <property type="entry name" value="NADH_quin_OxRdtase_su_C/D-like"/>
</dbReference>
<dbReference type="SUPFAM" id="SSF143243">
    <property type="entry name" value="Nqo5-like"/>
    <property type="match status" value="1"/>
</dbReference>
<protein>
    <submittedName>
        <fullName evidence="2">Membrane bound hydrogenase subunit mbhK</fullName>
    </submittedName>
</protein>
<name>A1AUU7_PELPD</name>
<dbReference type="InterPro" id="IPR001268">
    <property type="entry name" value="NADH_UbQ_OxRdtase_30kDa_su"/>
</dbReference>
<keyword evidence="3" id="KW-1185">Reference proteome</keyword>
<dbReference type="Pfam" id="PF00329">
    <property type="entry name" value="Complex1_30kDa"/>
    <property type="match status" value="1"/>
</dbReference>
<proteinExistence type="predicted"/>
<dbReference type="OrthoDB" id="9803286at2"/>
<dbReference type="Proteomes" id="UP000006732">
    <property type="component" value="Chromosome"/>
</dbReference>
<dbReference type="GO" id="GO:0008137">
    <property type="term" value="F:NADH dehydrogenase (ubiquinone) activity"/>
    <property type="evidence" value="ECO:0007669"/>
    <property type="project" value="InterPro"/>
</dbReference>
<evidence type="ECO:0000313" key="3">
    <source>
        <dbReference type="Proteomes" id="UP000006732"/>
    </source>
</evidence>
<accession>A1AUU7</accession>
<dbReference type="EMBL" id="CP000482">
    <property type="protein sequence ID" value="ABL01118.1"/>
    <property type="molecule type" value="Genomic_DNA"/>
</dbReference>
<feature type="domain" description="NADH:ubiquinone oxidoreductase 30kDa subunit" evidence="1">
    <location>
        <begin position="33"/>
        <end position="147"/>
    </location>
</feature>
<gene>
    <name evidence="2" type="ordered locus">Ppro_3525</name>
</gene>
<dbReference type="Gene3D" id="3.30.460.80">
    <property type="entry name" value="NADH:ubiquinone oxidoreductase, 30kDa subunit"/>
    <property type="match status" value="1"/>
</dbReference>
<evidence type="ECO:0000259" key="1">
    <source>
        <dbReference type="Pfam" id="PF00329"/>
    </source>
</evidence>
<dbReference type="STRING" id="338966.Ppro_3525"/>
<dbReference type="eggNOG" id="COG0852">
    <property type="taxonomic scope" value="Bacteria"/>
</dbReference>
<dbReference type="AlphaFoldDB" id="A1AUU7"/>
<evidence type="ECO:0000313" key="2">
    <source>
        <dbReference type="EMBL" id="ABL01118.1"/>
    </source>
</evidence>
<organism evidence="2 3">
    <name type="scientific">Pelobacter propionicus (strain DSM 2379 / NBRC 103807 / OttBd1)</name>
    <dbReference type="NCBI Taxonomy" id="338966"/>
    <lineage>
        <taxon>Bacteria</taxon>
        <taxon>Pseudomonadati</taxon>
        <taxon>Thermodesulfobacteriota</taxon>
        <taxon>Desulfuromonadia</taxon>
        <taxon>Desulfuromonadales</taxon>
        <taxon>Desulfuromonadaceae</taxon>
        <taxon>Pelobacter</taxon>
    </lineage>
</organism>
<sequence>MTRETTIAEELARRFPGLKESIRVQRERRIFVDTPAETLNSLIDFAYSELGFISLVSLVGTDEGETLGVMYVLAADDGILLTVRRYQPKTDPVIATMTGKFPNAEYYEKELVDLLGFRIEGLPPGPRYPLPDDWPEGQYPLRKEWKTEMLDRKE</sequence>
<reference evidence="2 3" key="1">
    <citation type="submission" date="2006-10" db="EMBL/GenBank/DDBJ databases">
        <title>Complete sequence of chromosome of Pelobacter propionicus DSM 2379.</title>
        <authorList>
            <consortium name="US DOE Joint Genome Institute"/>
            <person name="Copeland A."/>
            <person name="Lucas S."/>
            <person name="Lapidus A."/>
            <person name="Barry K."/>
            <person name="Detter J.C."/>
            <person name="Glavina del Rio T."/>
            <person name="Hammon N."/>
            <person name="Israni S."/>
            <person name="Dalin E."/>
            <person name="Tice H."/>
            <person name="Pitluck S."/>
            <person name="Saunders E."/>
            <person name="Brettin T."/>
            <person name="Bruce D."/>
            <person name="Han C."/>
            <person name="Tapia R."/>
            <person name="Schmutz J."/>
            <person name="Larimer F."/>
            <person name="Land M."/>
            <person name="Hauser L."/>
            <person name="Kyrpides N."/>
            <person name="Kim E."/>
            <person name="Lovley D."/>
            <person name="Richardson P."/>
        </authorList>
    </citation>
    <scope>NUCLEOTIDE SEQUENCE [LARGE SCALE GENOMIC DNA]</scope>
    <source>
        <strain evidence="3">DSM 2379 / NBRC 103807 / OttBd1</strain>
    </source>
</reference>
<dbReference type="RefSeq" id="WP_011737332.1">
    <property type="nucleotide sequence ID" value="NC_008609.1"/>
</dbReference>
<dbReference type="HOGENOM" id="CLU_042628_6_1_7"/>